<feature type="transmembrane region" description="Helical" evidence="1">
    <location>
        <begin position="89"/>
        <end position="106"/>
    </location>
</feature>
<dbReference type="AlphaFoldDB" id="A0A381V660"/>
<feature type="transmembrane region" description="Helical" evidence="1">
    <location>
        <begin position="26"/>
        <end position="52"/>
    </location>
</feature>
<gene>
    <name evidence="2" type="ORF">METZ01_LOCUS88730</name>
</gene>
<keyword evidence="1" id="KW-0472">Membrane</keyword>
<organism evidence="2">
    <name type="scientific">marine metagenome</name>
    <dbReference type="NCBI Taxonomy" id="408172"/>
    <lineage>
        <taxon>unclassified sequences</taxon>
        <taxon>metagenomes</taxon>
        <taxon>ecological metagenomes</taxon>
    </lineage>
</organism>
<feature type="transmembrane region" description="Helical" evidence="1">
    <location>
        <begin position="259"/>
        <end position="276"/>
    </location>
</feature>
<feature type="transmembrane region" description="Helical" evidence="1">
    <location>
        <begin position="429"/>
        <end position="451"/>
    </location>
</feature>
<feature type="transmembrane region" description="Helical" evidence="1">
    <location>
        <begin position="127"/>
        <end position="146"/>
    </location>
</feature>
<proteinExistence type="predicted"/>
<keyword evidence="1" id="KW-1133">Transmembrane helix</keyword>
<sequence length="467" mass="53628">VLAGHSPTISFLYQTPNFLPALGFRLFSLLLSLVLLGTFYGIGMLICPLMGLRVIPKYLEVPTRFFVGYIIASVAVYLLGFLGILHREILLIVVLFGVWITIQKTSSPPFNTLRPFNWFRLERLEQWSLMIIGLFLIGRLFPVLNFNSFGDPLFYNLPAGRDYLQAGGFQWFDHAEFYSQAGLSDIGLIYLHSLTSHPMLVQLTAQAFYYLTGTLFLLYILHKGLFSRWIPEKHSLWLAFSFIAMDTFRLESIVAKSDYWLAVLLCLIIVCLYEVLTEETQENRLLFWKLIMLFAGLCFSIKITSLFFLLPLGSSILLFRARLVPWESISFWGTLAGATVLGLLNPAKNQYIFGSPTFPFANNIFQSPFWDQKASEGMRELFKLEQGNFEDFFYMIFQFLIGHPVSLLLVVTSIIWCKHYQNFGKSPAPILNLLKIMSFSWVGGLTLWIVFLNPHVYPRFIIGFVFL</sequence>
<accession>A0A381V660</accession>
<evidence type="ECO:0000313" key="2">
    <source>
        <dbReference type="EMBL" id="SVA35876.1"/>
    </source>
</evidence>
<dbReference type="EMBL" id="UINC01007964">
    <property type="protein sequence ID" value="SVA35876.1"/>
    <property type="molecule type" value="Genomic_DNA"/>
</dbReference>
<feature type="transmembrane region" description="Helical" evidence="1">
    <location>
        <begin position="392"/>
        <end position="417"/>
    </location>
</feature>
<feature type="transmembrane region" description="Helical" evidence="1">
    <location>
        <begin position="324"/>
        <end position="344"/>
    </location>
</feature>
<feature type="transmembrane region" description="Helical" evidence="1">
    <location>
        <begin position="64"/>
        <end position="83"/>
    </location>
</feature>
<feature type="transmembrane region" description="Helical" evidence="1">
    <location>
        <begin position="200"/>
        <end position="221"/>
    </location>
</feature>
<reference evidence="2" key="1">
    <citation type="submission" date="2018-05" db="EMBL/GenBank/DDBJ databases">
        <authorList>
            <person name="Lanie J.A."/>
            <person name="Ng W.-L."/>
            <person name="Kazmierczak K.M."/>
            <person name="Andrzejewski T.M."/>
            <person name="Davidsen T.M."/>
            <person name="Wayne K.J."/>
            <person name="Tettelin H."/>
            <person name="Glass J.I."/>
            <person name="Rusch D."/>
            <person name="Podicherti R."/>
            <person name="Tsui H.-C.T."/>
            <person name="Winkler M.E."/>
        </authorList>
    </citation>
    <scope>NUCLEOTIDE SEQUENCE</scope>
</reference>
<protein>
    <submittedName>
        <fullName evidence="2">Uncharacterized protein</fullName>
    </submittedName>
</protein>
<evidence type="ECO:0000256" key="1">
    <source>
        <dbReference type="SAM" id="Phobius"/>
    </source>
</evidence>
<feature type="transmembrane region" description="Helical" evidence="1">
    <location>
        <begin position="288"/>
        <end position="312"/>
    </location>
</feature>
<keyword evidence="1" id="KW-0812">Transmembrane</keyword>
<name>A0A381V660_9ZZZZ</name>
<feature type="non-terminal residue" evidence="2">
    <location>
        <position position="1"/>
    </location>
</feature>
<feature type="non-terminal residue" evidence="2">
    <location>
        <position position="467"/>
    </location>
</feature>